<dbReference type="GO" id="GO:0030246">
    <property type="term" value="F:carbohydrate binding"/>
    <property type="evidence" value="ECO:0007669"/>
    <property type="project" value="InterPro"/>
</dbReference>
<evidence type="ECO:0008006" key="2">
    <source>
        <dbReference type="Google" id="ProtNLM"/>
    </source>
</evidence>
<dbReference type="EMBL" id="LAZR01022491">
    <property type="protein sequence ID" value="KKL81686.1"/>
    <property type="molecule type" value="Genomic_DNA"/>
</dbReference>
<proteinExistence type="predicted"/>
<dbReference type="InterPro" id="IPR008972">
    <property type="entry name" value="Cupredoxin"/>
</dbReference>
<comment type="caution">
    <text evidence="1">The sequence shown here is derived from an EMBL/GenBank/DDBJ whole genome shotgun (WGS) entry which is preliminary data.</text>
</comment>
<organism evidence="1">
    <name type="scientific">marine sediment metagenome</name>
    <dbReference type="NCBI Taxonomy" id="412755"/>
    <lineage>
        <taxon>unclassified sequences</taxon>
        <taxon>metagenomes</taxon>
        <taxon>ecological metagenomes</taxon>
    </lineage>
</organism>
<dbReference type="Gene3D" id="2.60.40.420">
    <property type="entry name" value="Cupredoxins - blue copper proteins"/>
    <property type="match status" value="1"/>
</dbReference>
<dbReference type="Pfam" id="PF13620">
    <property type="entry name" value="CarboxypepD_reg"/>
    <property type="match status" value="1"/>
</dbReference>
<dbReference type="SUPFAM" id="SSF49452">
    <property type="entry name" value="Starch-binding domain-like"/>
    <property type="match status" value="1"/>
</dbReference>
<gene>
    <name evidence="1" type="ORF">LCGC14_1992280</name>
</gene>
<reference evidence="1" key="1">
    <citation type="journal article" date="2015" name="Nature">
        <title>Complex archaea that bridge the gap between prokaryotes and eukaryotes.</title>
        <authorList>
            <person name="Spang A."/>
            <person name="Saw J.H."/>
            <person name="Jorgensen S.L."/>
            <person name="Zaremba-Niedzwiedzka K."/>
            <person name="Martijn J."/>
            <person name="Lind A.E."/>
            <person name="van Eijk R."/>
            <person name="Schleper C."/>
            <person name="Guy L."/>
            <person name="Ettema T.J."/>
        </authorList>
    </citation>
    <scope>NUCLEOTIDE SEQUENCE</scope>
</reference>
<accession>A0A0F9FTS4</accession>
<evidence type="ECO:0000313" key="1">
    <source>
        <dbReference type="EMBL" id="KKL81686.1"/>
    </source>
</evidence>
<name>A0A0F9FTS4_9ZZZZ</name>
<sequence>MDCCNFDGSIQRRKGACLRQAGEVEDIVTFQIVSVFLPNTVAVPPESPIMDQWNVEFIPHILPVLKGSVVEFPNTDTVRHNVYSPVPIPGTQIMLSLGTYDPEVIKTIRLDKAGEIPLRCNVHQEMSAFIVVLGNPYFTLTNKKGEFIIDNVPPGKYVLKTWHEKFRPVRIGVTVAPNQTVEVELPTIQ</sequence>
<dbReference type="SUPFAM" id="SSF49503">
    <property type="entry name" value="Cupredoxins"/>
    <property type="match status" value="1"/>
</dbReference>
<dbReference type="InterPro" id="IPR013784">
    <property type="entry name" value="Carb-bd-like_fold"/>
</dbReference>
<dbReference type="AlphaFoldDB" id="A0A0F9FTS4"/>
<protein>
    <recommendedName>
        <fullName evidence="2">Rhamnogalacturonan lyase domain-containing protein</fullName>
    </recommendedName>
</protein>